<dbReference type="OrthoDB" id="3687641at2759"/>
<keyword evidence="4" id="KW-1185">Reference proteome</keyword>
<proteinExistence type="inferred from homology"/>
<dbReference type="AlphaFoldDB" id="A0A9P6SJV3"/>
<evidence type="ECO:0000313" key="3">
    <source>
        <dbReference type="EMBL" id="KAG0645189.1"/>
    </source>
</evidence>
<evidence type="ECO:0000313" key="4">
    <source>
        <dbReference type="Proteomes" id="UP000785200"/>
    </source>
</evidence>
<dbReference type="GO" id="GO:0043386">
    <property type="term" value="P:mycotoxin biosynthetic process"/>
    <property type="evidence" value="ECO:0007669"/>
    <property type="project" value="InterPro"/>
</dbReference>
<sequence length="120" mass="14115">MEYLLTKVRHQRAIISFGKIYIPNMIRQQIWSGVAGENVTMSDHIEHCIDSIRQTLMCASDITPMPFAWYTEWQVNFPVFDTLHTCRDFDAIRDWALERQSFTFDTTVQEEDPLGKNIIE</sequence>
<protein>
    <submittedName>
        <fullName evidence="3">Oxidase ustYa</fullName>
    </submittedName>
</protein>
<comment type="similarity">
    <text evidence="2">Belongs to the ustYa family.</text>
</comment>
<dbReference type="EMBL" id="VNKQ01000020">
    <property type="protein sequence ID" value="KAG0645189.1"/>
    <property type="molecule type" value="Genomic_DNA"/>
</dbReference>
<evidence type="ECO:0000256" key="1">
    <source>
        <dbReference type="ARBA" id="ARBA00004685"/>
    </source>
</evidence>
<dbReference type="Proteomes" id="UP000785200">
    <property type="component" value="Unassembled WGS sequence"/>
</dbReference>
<accession>A0A9P6SJV3</accession>
<gene>
    <name evidence="3" type="ORF">D0Z07_9105</name>
</gene>
<evidence type="ECO:0000256" key="2">
    <source>
        <dbReference type="ARBA" id="ARBA00035112"/>
    </source>
</evidence>
<comment type="pathway">
    <text evidence="1">Mycotoxin biosynthesis.</text>
</comment>
<reference evidence="3" key="1">
    <citation type="submission" date="2019-07" db="EMBL/GenBank/DDBJ databases">
        <title>Hyphodiscus hymeniophilus genome sequencing and assembly.</title>
        <authorList>
            <person name="Kramer G."/>
            <person name="Nodwell J."/>
        </authorList>
    </citation>
    <scope>NUCLEOTIDE SEQUENCE</scope>
    <source>
        <strain evidence="3">ATCC 34498</strain>
    </source>
</reference>
<dbReference type="PANTHER" id="PTHR33365">
    <property type="entry name" value="YALI0B05434P"/>
    <property type="match status" value="1"/>
</dbReference>
<dbReference type="InterPro" id="IPR021765">
    <property type="entry name" value="UstYa-like"/>
</dbReference>
<organism evidence="3 4">
    <name type="scientific">Hyphodiscus hymeniophilus</name>
    <dbReference type="NCBI Taxonomy" id="353542"/>
    <lineage>
        <taxon>Eukaryota</taxon>
        <taxon>Fungi</taxon>
        <taxon>Dikarya</taxon>
        <taxon>Ascomycota</taxon>
        <taxon>Pezizomycotina</taxon>
        <taxon>Leotiomycetes</taxon>
        <taxon>Helotiales</taxon>
        <taxon>Hyphodiscaceae</taxon>
        <taxon>Hyphodiscus</taxon>
    </lineage>
</organism>
<comment type="caution">
    <text evidence="3">The sequence shown here is derived from an EMBL/GenBank/DDBJ whole genome shotgun (WGS) entry which is preliminary data.</text>
</comment>
<dbReference type="PANTHER" id="PTHR33365:SF4">
    <property type="entry name" value="CYCLOCHLOROTINE BIOSYNTHESIS PROTEIN O"/>
    <property type="match status" value="1"/>
</dbReference>
<dbReference type="Pfam" id="PF11807">
    <property type="entry name" value="UstYa"/>
    <property type="match status" value="1"/>
</dbReference>
<name>A0A9P6SJV3_9HELO</name>